<dbReference type="RefSeq" id="WP_125366592.1">
    <property type="nucleotide sequence ID" value="NZ_RHWT01000052.1"/>
</dbReference>
<protein>
    <submittedName>
        <fullName evidence="3">Aspartate/glutamate racemase family protein</fullName>
    </submittedName>
</protein>
<dbReference type="InterPro" id="IPR015942">
    <property type="entry name" value="Asp/Glu/hydantoin_racemase"/>
</dbReference>
<organism evidence="3 4">
    <name type="scientific">Enterobacter cloacae</name>
    <dbReference type="NCBI Taxonomy" id="550"/>
    <lineage>
        <taxon>Bacteria</taxon>
        <taxon>Pseudomonadati</taxon>
        <taxon>Pseudomonadota</taxon>
        <taxon>Gammaproteobacteria</taxon>
        <taxon>Enterobacterales</taxon>
        <taxon>Enterobacteriaceae</taxon>
        <taxon>Enterobacter</taxon>
        <taxon>Enterobacter cloacae complex</taxon>
    </lineage>
</organism>
<evidence type="ECO:0000256" key="1">
    <source>
        <dbReference type="ARBA" id="ARBA00007847"/>
    </source>
</evidence>
<name>A0A3R9AMA8_ENTCL</name>
<dbReference type="InterPro" id="IPR004380">
    <property type="entry name" value="Asp_race"/>
</dbReference>
<dbReference type="EMBL" id="RHWT01000052">
    <property type="protein sequence ID" value="RSB25668.1"/>
    <property type="molecule type" value="Genomic_DNA"/>
</dbReference>
<dbReference type="PANTHER" id="PTHR21198:SF7">
    <property type="entry name" value="ASPARTATE-GLUTAMATE RACEMASE FAMILY"/>
    <property type="match status" value="1"/>
</dbReference>
<dbReference type="AlphaFoldDB" id="A0A3R9AMA8"/>
<keyword evidence="2" id="KW-0413">Isomerase</keyword>
<evidence type="ECO:0000313" key="3">
    <source>
        <dbReference type="EMBL" id="RSB25668.1"/>
    </source>
</evidence>
<gene>
    <name evidence="3" type="ORF">EGK68_23805</name>
</gene>
<dbReference type="Pfam" id="PF01177">
    <property type="entry name" value="Asp_Glu_race"/>
    <property type="match status" value="1"/>
</dbReference>
<accession>A0A3R9AMA8</accession>
<dbReference type="InterPro" id="IPR001920">
    <property type="entry name" value="Asp/Glu_race"/>
</dbReference>
<reference evidence="3 4" key="1">
    <citation type="submission" date="2018-10" db="EMBL/GenBank/DDBJ databases">
        <title>Transmission dynamics of multidrug resistant bacteria on intensive care unit surfaces.</title>
        <authorList>
            <person name="D'Souza A.W."/>
            <person name="Potter R.F."/>
            <person name="Wallace M."/>
            <person name="Shupe A."/>
            <person name="Patel S."/>
            <person name="Sun S."/>
            <person name="Gul D."/>
            <person name="Kwon J.H."/>
            <person name="Andleeb S."/>
            <person name="Burnham C.-A.D."/>
            <person name="Dantas G."/>
        </authorList>
    </citation>
    <scope>NUCLEOTIDE SEQUENCE [LARGE SCALE GENOMIC DNA]</scope>
    <source>
        <strain evidence="3 4">EC_073</strain>
    </source>
</reference>
<proteinExistence type="inferred from homology"/>
<dbReference type="Gene3D" id="3.40.50.1860">
    <property type="match status" value="2"/>
</dbReference>
<dbReference type="Proteomes" id="UP000275321">
    <property type="component" value="Unassembled WGS sequence"/>
</dbReference>
<comment type="caution">
    <text evidence="3">The sequence shown here is derived from an EMBL/GenBank/DDBJ whole genome shotgun (WGS) entry which is preliminary data.</text>
</comment>
<comment type="similarity">
    <text evidence="1">Belongs to the aspartate/glutamate racemases family.</text>
</comment>
<dbReference type="PANTHER" id="PTHR21198">
    <property type="entry name" value="GLUTAMATE RACEMASE"/>
    <property type="match status" value="1"/>
</dbReference>
<dbReference type="NCBIfam" id="TIGR00035">
    <property type="entry name" value="asp_race"/>
    <property type="match status" value="1"/>
</dbReference>
<dbReference type="GO" id="GO:0047661">
    <property type="term" value="F:amino-acid racemase activity"/>
    <property type="evidence" value="ECO:0007669"/>
    <property type="project" value="InterPro"/>
</dbReference>
<dbReference type="SUPFAM" id="SSF53681">
    <property type="entry name" value="Aspartate/glutamate racemase"/>
    <property type="match status" value="2"/>
</dbReference>
<evidence type="ECO:0000313" key="4">
    <source>
        <dbReference type="Proteomes" id="UP000275321"/>
    </source>
</evidence>
<evidence type="ECO:0000256" key="2">
    <source>
        <dbReference type="ARBA" id="ARBA00023235"/>
    </source>
</evidence>
<sequence length="240" mass="26321">MEKIIGILGGMGPGATVDAFSKLVSHTPAKKDQEHIPVIISSLPGIPDRTECIINDGPSPLPGMLNSLRILEEAGASCIVMPCNTAHFWYEELKASTNATFLSIIDAASRKVLSDDSDSVAILATTATIRAGLYQKKLSGEGIKCIVPDEISQRKIMQSIMSYKAGDFILAFDLMAPYVRKLEDMGVSKFIMGCTEIPLILKELATKEENKFIDATDALINEAVKWFYEEWAPPAQKYIY</sequence>